<organism evidence="3 4">
    <name type="scientific">Tropicimonas omnivorans</name>
    <dbReference type="NCBI Taxonomy" id="3075590"/>
    <lineage>
        <taxon>Bacteria</taxon>
        <taxon>Pseudomonadati</taxon>
        <taxon>Pseudomonadota</taxon>
        <taxon>Alphaproteobacteria</taxon>
        <taxon>Rhodobacterales</taxon>
        <taxon>Roseobacteraceae</taxon>
        <taxon>Tropicimonas</taxon>
    </lineage>
</organism>
<dbReference type="EMBL" id="JAVRHL010000008">
    <property type="protein sequence ID" value="MDT0684685.1"/>
    <property type="molecule type" value="Genomic_DNA"/>
</dbReference>
<feature type="transmembrane region" description="Helical" evidence="2">
    <location>
        <begin position="5"/>
        <end position="25"/>
    </location>
</feature>
<evidence type="ECO:0000313" key="4">
    <source>
        <dbReference type="Proteomes" id="UP001265259"/>
    </source>
</evidence>
<keyword evidence="2" id="KW-0472">Membrane</keyword>
<name>A0ABU3DLV5_9RHOB</name>
<feature type="compositionally biased region" description="Acidic residues" evidence="1">
    <location>
        <begin position="38"/>
        <end position="54"/>
    </location>
</feature>
<keyword evidence="2" id="KW-1133">Transmembrane helix</keyword>
<protein>
    <submittedName>
        <fullName evidence="3">Uncharacterized protein</fullName>
    </submittedName>
</protein>
<evidence type="ECO:0000313" key="3">
    <source>
        <dbReference type="EMBL" id="MDT0684685.1"/>
    </source>
</evidence>
<comment type="caution">
    <text evidence="3">The sequence shown here is derived from an EMBL/GenBank/DDBJ whole genome shotgun (WGS) entry which is preliminary data.</text>
</comment>
<feature type="region of interest" description="Disordered" evidence="1">
    <location>
        <begin position="38"/>
        <end position="60"/>
    </location>
</feature>
<dbReference type="Proteomes" id="UP001265259">
    <property type="component" value="Unassembled WGS sequence"/>
</dbReference>
<evidence type="ECO:0000256" key="2">
    <source>
        <dbReference type="SAM" id="Phobius"/>
    </source>
</evidence>
<proteinExistence type="predicted"/>
<dbReference type="RefSeq" id="WP_116086621.1">
    <property type="nucleotide sequence ID" value="NZ_JAVRHL010000008.1"/>
</dbReference>
<accession>A0ABU3DLV5</accession>
<keyword evidence="2" id="KW-0812">Transmembrane</keyword>
<reference evidence="3 4" key="1">
    <citation type="submission" date="2023-09" db="EMBL/GenBank/DDBJ databases">
        <authorList>
            <person name="Rey-Velasco X."/>
        </authorList>
    </citation>
    <scope>NUCLEOTIDE SEQUENCE [LARGE SCALE GENOMIC DNA]</scope>
    <source>
        <strain evidence="3 4">F158</strain>
    </source>
</reference>
<evidence type="ECO:0000256" key="1">
    <source>
        <dbReference type="SAM" id="MobiDB-lite"/>
    </source>
</evidence>
<sequence>MLRNIILAIIAIIVILVILFFWGVFEAADEVGEAVTTDEAEISEPLDEDGDGAVELEPAN</sequence>
<keyword evidence="4" id="KW-1185">Reference proteome</keyword>
<gene>
    <name evidence="3" type="ORF">RM543_18645</name>
</gene>